<name>A0AAW2GJB0_9HYME</name>
<keyword evidence="1" id="KW-0472">Membrane</keyword>
<sequence>MNFYQTLNGPINSVKKKKIYIHDAKRRYSSAREIVIVERFPSAFLREFYVTRDSKVRRGLFGFHELIAISAYNAGAGLIFHYFPRTTRVN</sequence>
<evidence type="ECO:0000313" key="2">
    <source>
        <dbReference type="EMBL" id="KAL0127653.1"/>
    </source>
</evidence>
<keyword evidence="1" id="KW-1133">Transmembrane helix</keyword>
<dbReference type="EMBL" id="JADYXP020000003">
    <property type="protein sequence ID" value="KAL0127653.1"/>
    <property type="molecule type" value="Genomic_DNA"/>
</dbReference>
<feature type="transmembrane region" description="Helical" evidence="1">
    <location>
        <begin position="61"/>
        <end position="83"/>
    </location>
</feature>
<keyword evidence="3" id="KW-1185">Reference proteome</keyword>
<comment type="caution">
    <text evidence="2">The sequence shown here is derived from an EMBL/GenBank/DDBJ whole genome shotgun (WGS) entry which is preliminary data.</text>
</comment>
<dbReference type="Proteomes" id="UP001430953">
    <property type="component" value="Unassembled WGS sequence"/>
</dbReference>
<accession>A0AAW2GJB0</accession>
<organism evidence="2 3">
    <name type="scientific">Cardiocondyla obscurior</name>
    <dbReference type="NCBI Taxonomy" id="286306"/>
    <lineage>
        <taxon>Eukaryota</taxon>
        <taxon>Metazoa</taxon>
        <taxon>Ecdysozoa</taxon>
        <taxon>Arthropoda</taxon>
        <taxon>Hexapoda</taxon>
        <taxon>Insecta</taxon>
        <taxon>Pterygota</taxon>
        <taxon>Neoptera</taxon>
        <taxon>Endopterygota</taxon>
        <taxon>Hymenoptera</taxon>
        <taxon>Apocrita</taxon>
        <taxon>Aculeata</taxon>
        <taxon>Formicoidea</taxon>
        <taxon>Formicidae</taxon>
        <taxon>Myrmicinae</taxon>
        <taxon>Cardiocondyla</taxon>
    </lineage>
</organism>
<keyword evidence="1" id="KW-0812">Transmembrane</keyword>
<reference evidence="2 3" key="1">
    <citation type="submission" date="2023-03" db="EMBL/GenBank/DDBJ databases">
        <title>High recombination rates correlate with genetic variation in Cardiocondyla obscurior ants.</title>
        <authorList>
            <person name="Errbii M."/>
        </authorList>
    </citation>
    <scope>NUCLEOTIDE SEQUENCE [LARGE SCALE GENOMIC DNA]</scope>
    <source>
        <strain evidence="2">Alpha-2009</strain>
        <tissue evidence="2">Whole body</tissue>
    </source>
</reference>
<gene>
    <name evidence="2" type="ORF">PUN28_003139</name>
</gene>
<evidence type="ECO:0000256" key="1">
    <source>
        <dbReference type="SAM" id="Phobius"/>
    </source>
</evidence>
<dbReference type="AlphaFoldDB" id="A0AAW2GJB0"/>
<evidence type="ECO:0000313" key="3">
    <source>
        <dbReference type="Proteomes" id="UP001430953"/>
    </source>
</evidence>
<protein>
    <submittedName>
        <fullName evidence="2">Uncharacterized protein</fullName>
    </submittedName>
</protein>
<proteinExistence type="predicted"/>